<reference evidence="2" key="1">
    <citation type="submission" date="2016-04" db="EMBL/GenBank/DDBJ databases">
        <authorList>
            <person name="Chen L."/>
            <person name="Zhuang W."/>
            <person name="Wang G."/>
        </authorList>
    </citation>
    <scope>NUCLEOTIDE SEQUENCE [LARGE SCALE GENOMIC DNA]</scope>
    <source>
        <strain evidence="2">17621</strain>
    </source>
</reference>
<keyword evidence="2" id="KW-1185">Reference proteome</keyword>
<dbReference type="AlphaFoldDB" id="A0A1V9EUE2"/>
<accession>A0A1V9EUE2</accession>
<gene>
    <name evidence="1" type="ORF">A4H97_28245</name>
</gene>
<dbReference type="RefSeq" id="WP_081200131.1">
    <property type="nucleotide sequence ID" value="NZ_FOCZ01000015.1"/>
</dbReference>
<sequence length="393" mass="45510">MSWDIVRIYTFPEKNVIDFFKTIPVVESIYLINDLEGVDDYSRENIFGDVPTKYSYMRHGLPDGGLLAVEPEVKTGFYGECVDEERIMEPITNDYGVINELTAIPELNTSHFNLFYYLKQLNDQTGVPILYFQDFMWGGPSGDDLAVVFDGDIIVYRGHGKIENGFQVVKNLDVEAQTTILQKGLEHVGLILPDEYFALHVREFDWGRYGIHSRWQSFNMLLKITFSFWNEKKSSEELLSIYRDSVSSTDLKVCLEMANRHKSSKMLEDSFFVGFLFGLFDAQVENILLKIILGDWHRRHEEIAHIFELIFNTNKANVPFLLAAINTIPVYLHQEDFKGSYIHQLINAIVVQPEPDNLEALKKLTQSEDEVIKRWALNKLEKKEPGKWEKDSE</sequence>
<name>A0A1V9EUE2_9BACT</name>
<dbReference type="OrthoDB" id="65842at2"/>
<evidence type="ECO:0000313" key="1">
    <source>
        <dbReference type="EMBL" id="OQP49783.1"/>
    </source>
</evidence>
<comment type="caution">
    <text evidence="1">The sequence shown here is derived from an EMBL/GenBank/DDBJ whole genome shotgun (WGS) entry which is preliminary data.</text>
</comment>
<organism evidence="1 2">
    <name type="scientific">Niastella yeongjuensis</name>
    <dbReference type="NCBI Taxonomy" id="354355"/>
    <lineage>
        <taxon>Bacteria</taxon>
        <taxon>Pseudomonadati</taxon>
        <taxon>Bacteroidota</taxon>
        <taxon>Chitinophagia</taxon>
        <taxon>Chitinophagales</taxon>
        <taxon>Chitinophagaceae</taxon>
        <taxon>Niastella</taxon>
    </lineage>
</organism>
<proteinExistence type="predicted"/>
<evidence type="ECO:0000313" key="2">
    <source>
        <dbReference type="Proteomes" id="UP000192610"/>
    </source>
</evidence>
<dbReference type="EMBL" id="LVXG01000013">
    <property type="protein sequence ID" value="OQP49783.1"/>
    <property type="molecule type" value="Genomic_DNA"/>
</dbReference>
<protein>
    <submittedName>
        <fullName evidence="1">Uncharacterized protein</fullName>
    </submittedName>
</protein>
<dbReference type="Proteomes" id="UP000192610">
    <property type="component" value="Unassembled WGS sequence"/>
</dbReference>